<dbReference type="InterPro" id="IPR050069">
    <property type="entry name" value="Urease_subunit"/>
</dbReference>
<evidence type="ECO:0000256" key="1">
    <source>
        <dbReference type="ARBA" id="ARBA00022801"/>
    </source>
</evidence>
<dbReference type="GO" id="GO:0043419">
    <property type="term" value="P:urea catabolic process"/>
    <property type="evidence" value="ECO:0007669"/>
    <property type="project" value="InterPro"/>
</dbReference>
<evidence type="ECO:0000256" key="2">
    <source>
        <dbReference type="ARBA" id="ARBA00047778"/>
    </source>
</evidence>
<accession>A0AB33KBS7</accession>
<evidence type="ECO:0000313" key="4">
    <source>
        <dbReference type="EMBL" id="BFP50235.1"/>
    </source>
</evidence>
<feature type="region of interest" description="Disordered" evidence="3">
    <location>
        <begin position="162"/>
        <end position="199"/>
    </location>
</feature>
<protein>
    <recommendedName>
        <fullName evidence="5">Urease subunit beta</fullName>
    </recommendedName>
</protein>
<dbReference type="InterPro" id="IPR036461">
    <property type="entry name" value="Urease_betasu_sf"/>
</dbReference>
<dbReference type="PANTHER" id="PTHR33569">
    <property type="entry name" value="UREASE"/>
    <property type="match status" value="1"/>
</dbReference>
<feature type="compositionally biased region" description="Basic and acidic residues" evidence="3">
    <location>
        <begin position="187"/>
        <end position="199"/>
    </location>
</feature>
<dbReference type="AlphaFoldDB" id="A0AB33KBS7"/>
<proteinExistence type="predicted"/>
<gene>
    <name evidence="4" type="ORF">SCMC78_00420</name>
</gene>
<dbReference type="Pfam" id="PF00699">
    <property type="entry name" value="Urease_beta"/>
    <property type="match status" value="2"/>
</dbReference>
<dbReference type="InterPro" id="IPR002019">
    <property type="entry name" value="Urease_beta-like"/>
</dbReference>
<name>A0AB33KBS7_9ACTN</name>
<dbReference type="PANTHER" id="PTHR33569:SF1">
    <property type="entry name" value="UREASE"/>
    <property type="match status" value="1"/>
</dbReference>
<dbReference type="Gene3D" id="2.10.150.10">
    <property type="entry name" value="Urease, beta subunit"/>
    <property type="match status" value="1"/>
</dbReference>
<organism evidence="4">
    <name type="scientific">Streptomyces sp. CMC78</name>
    <dbReference type="NCBI Taxonomy" id="3231512"/>
    <lineage>
        <taxon>Bacteria</taxon>
        <taxon>Bacillati</taxon>
        <taxon>Actinomycetota</taxon>
        <taxon>Actinomycetes</taxon>
        <taxon>Kitasatosporales</taxon>
        <taxon>Streptomycetaceae</taxon>
        <taxon>Streptomyces</taxon>
    </lineage>
</organism>
<comment type="catalytic activity">
    <reaction evidence="2">
        <text>urea + 2 H2O + H(+) = hydrogencarbonate + 2 NH4(+)</text>
        <dbReference type="Rhea" id="RHEA:20557"/>
        <dbReference type="ChEBI" id="CHEBI:15377"/>
        <dbReference type="ChEBI" id="CHEBI:15378"/>
        <dbReference type="ChEBI" id="CHEBI:16199"/>
        <dbReference type="ChEBI" id="CHEBI:17544"/>
        <dbReference type="ChEBI" id="CHEBI:28938"/>
        <dbReference type="EC" id="3.5.1.5"/>
    </reaction>
</comment>
<sequence length="199" mass="21645">MPYFQPLAPKPPVTTSVTCPGTCPCYSAHHCQEPEPVPPSTLDPGQSHGFSRYTVGGVWVRDPSAVHVLNSPTDTAVVYVVNVGDRDIQIGSHFHLADVNEDLLFFTDLDTATEAEAVLTDPQRLRSEQIAAARELAYDRSKTPGKAPWGYRLDIAPGDSMRFSPENAPSEAIEVVPIGGRRQVPGLRKDKPDDDVALD</sequence>
<dbReference type="GO" id="GO:0035550">
    <property type="term" value="C:urease complex"/>
    <property type="evidence" value="ECO:0007669"/>
    <property type="project" value="InterPro"/>
</dbReference>
<dbReference type="GO" id="GO:0009039">
    <property type="term" value="F:urease activity"/>
    <property type="evidence" value="ECO:0007669"/>
    <property type="project" value="UniProtKB-EC"/>
</dbReference>
<dbReference type="EMBL" id="AP035884">
    <property type="protein sequence ID" value="BFP50235.1"/>
    <property type="molecule type" value="Genomic_DNA"/>
</dbReference>
<reference evidence="4" key="1">
    <citation type="submission" date="2024-07" db="EMBL/GenBank/DDBJ databases">
        <title>Complete genome sequences of cellulolytic bacteria, Kitasatospora sp. CMC57 and Streptomyces sp. CMC78, isolated from Japanese agricultural soil.</title>
        <authorList>
            <person name="Hashimoto T."/>
            <person name="Ito M."/>
            <person name="Iwamoto M."/>
            <person name="Fukahori D."/>
            <person name="Shoda T."/>
            <person name="Sakoda M."/>
            <person name="Morohoshi T."/>
            <person name="Mitsuboshi M."/>
            <person name="Nishizawa T."/>
        </authorList>
    </citation>
    <scope>NUCLEOTIDE SEQUENCE</scope>
    <source>
        <strain evidence="4">CMC78</strain>
    </source>
</reference>
<evidence type="ECO:0008006" key="5">
    <source>
        <dbReference type="Google" id="ProtNLM"/>
    </source>
</evidence>
<keyword evidence="1" id="KW-0378">Hydrolase</keyword>
<evidence type="ECO:0000256" key="3">
    <source>
        <dbReference type="SAM" id="MobiDB-lite"/>
    </source>
</evidence>
<dbReference type="KEGG" id="stcm:SCMC78_00420"/>
<dbReference type="SUPFAM" id="SSF51278">
    <property type="entry name" value="Urease, beta-subunit"/>
    <property type="match status" value="1"/>
</dbReference>